<feature type="region of interest" description="Disordered" evidence="1">
    <location>
        <begin position="49"/>
        <end position="68"/>
    </location>
</feature>
<proteinExistence type="predicted"/>
<keyword evidence="2" id="KW-0472">Membrane</keyword>
<accession>A0A8J4R0C4</accession>
<protein>
    <submittedName>
        <fullName evidence="3">Uncharacterized protein</fullName>
    </submittedName>
</protein>
<evidence type="ECO:0000313" key="4">
    <source>
        <dbReference type="Proteomes" id="UP000737018"/>
    </source>
</evidence>
<evidence type="ECO:0000256" key="1">
    <source>
        <dbReference type="SAM" id="MobiDB-lite"/>
    </source>
</evidence>
<dbReference type="OrthoDB" id="1675840at2759"/>
<dbReference type="Proteomes" id="UP000737018">
    <property type="component" value="Unassembled WGS sequence"/>
</dbReference>
<comment type="caution">
    <text evidence="3">The sequence shown here is derived from an EMBL/GenBank/DDBJ whole genome shotgun (WGS) entry which is preliminary data.</text>
</comment>
<keyword evidence="2" id="KW-0812">Transmembrane</keyword>
<evidence type="ECO:0000256" key="2">
    <source>
        <dbReference type="SAM" id="Phobius"/>
    </source>
</evidence>
<name>A0A8J4R0C4_9ROSI</name>
<organism evidence="3 4">
    <name type="scientific">Castanea mollissima</name>
    <name type="common">Chinese chestnut</name>
    <dbReference type="NCBI Taxonomy" id="60419"/>
    <lineage>
        <taxon>Eukaryota</taxon>
        <taxon>Viridiplantae</taxon>
        <taxon>Streptophyta</taxon>
        <taxon>Embryophyta</taxon>
        <taxon>Tracheophyta</taxon>
        <taxon>Spermatophyta</taxon>
        <taxon>Magnoliopsida</taxon>
        <taxon>eudicotyledons</taxon>
        <taxon>Gunneridae</taxon>
        <taxon>Pentapetalae</taxon>
        <taxon>rosids</taxon>
        <taxon>fabids</taxon>
        <taxon>Fagales</taxon>
        <taxon>Fagaceae</taxon>
        <taxon>Castanea</taxon>
    </lineage>
</organism>
<keyword evidence="2" id="KW-1133">Transmembrane helix</keyword>
<keyword evidence="4" id="KW-1185">Reference proteome</keyword>
<dbReference type="AlphaFoldDB" id="A0A8J4R0C4"/>
<evidence type="ECO:0000313" key="3">
    <source>
        <dbReference type="EMBL" id="KAF3956709.1"/>
    </source>
</evidence>
<dbReference type="EMBL" id="JRKL02003012">
    <property type="protein sequence ID" value="KAF3956709.1"/>
    <property type="molecule type" value="Genomic_DNA"/>
</dbReference>
<reference evidence="3" key="1">
    <citation type="submission" date="2020-03" db="EMBL/GenBank/DDBJ databases">
        <title>Castanea mollissima Vanexum genome sequencing.</title>
        <authorList>
            <person name="Staton M."/>
        </authorList>
    </citation>
    <scope>NUCLEOTIDE SEQUENCE</scope>
    <source>
        <tissue evidence="3">Leaf</tissue>
    </source>
</reference>
<sequence length="138" mass="14945">MGGICSRTARFTVNDVTVDNAPGRSFPNANGHANDESGMVFQSPALPAKINSHSTPSPVGERDKQLRDPYSYSETNVVSYGLSQEEITDGIPRMSRALSHKSRSTKSKQAAVAKVGSTLLFACFCSTFVLELRIHLLI</sequence>
<feature type="transmembrane region" description="Helical" evidence="2">
    <location>
        <begin position="111"/>
        <end position="130"/>
    </location>
</feature>
<gene>
    <name evidence="3" type="ORF">CMV_018192</name>
</gene>